<dbReference type="InterPro" id="IPR015919">
    <property type="entry name" value="Cadherin-like_sf"/>
</dbReference>
<dbReference type="PROSITE" id="PS00232">
    <property type="entry name" value="CADHERIN_1"/>
    <property type="match status" value="16"/>
</dbReference>
<dbReference type="FunFam" id="2.60.40.60:FF:000010">
    <property type="entry name" value="Cadherin EGF LAG seven-pass G-type receptor 3"/>
    <property type="match status" value="4"/>
</dbReference>
<feature type="domain" description="Cadherin" evidence="23">
    <location>
        <begin position="1167"/>
        <end position="1271"/>
    </location>
</feature>
<feature type="domain" description="EGF-like" evidence="22">
    <location>
        <begin position="3982"/>
        <end position="4019"/>
    </location>
</feature>
<dbReference type="PROSITE" id="PS01187">
    <property type="entry name" value="EGF_CA"/>
    <property type="match status" value="1"/>
</dbReference>
<dbReference type="CDD" id="cd00054">
    <property type="entry name" value="EGF_CA"/>
    <property type="match status" value="5"/>
</dbReference>
<feature type="disulfide bond" evidence="17">
    <location>
        <begin position="3745"/>
        <end position="3754"/>
    </location>
</feature>
<feature type="domain" description="Cadherin" evidence="23">
    <location>
        <begin position="1272"/>
        <end position="1376"/>
    </location>
</feature>
<evidence type="ECO:0000256" key="12">
    <source>
        <dbReference type="ARBA" id="ARBA00062851"/>
    </source>
</evidence>
<dbReference type="FunFam" id="2.10.25.10:FF:000293">
    <property type="entry name" value="FAT atypical cadherin 4"/>
    <property type="match status" value="1"/>
</dbReference>
<gene>
    <name evidence="24" type="primary">LOC127374756</name>
</gene>
<keyword evidence="5" id="KW-0677">Repeat</keyword>
<dbReference type="Pfam" id="PF25374">
    <property type="entry name" value="Cadherin_FAT4_N"/>
    <property type="match status" value="1"/>
</dbReference>
<keyword evidence="2 17" id="KW-0245">EGF-like domain</keyword>
<evidence type="ECO:0000256" key="11">
    <source>
        <dbReference type="ARBA" id="ARBA00023180"/>
    </source>
</evidence>
<dbReference type="PROSITE" id="PS01186">
    <property type="entry name" value="EGF_2"/>
    <property type="match status" value="4"/>
</dbReference>
<feature type="compositionally biased region" description="Basic and acidic residues" evidence="18">
    <location>
        <begin position="4090"/>
        <end position="4102"/>
    </location>
</feature>
<feature type="domain" description="Cadherin" evidence="23">
    <location>
        <begin position="1500"/>
        <end position="1585"/>
    </location>
</feature>
<dbReference type="GO" id="GO:0005911">
    <property type="term" value="C:cell-cell junction"/>
    <property type="evidence" value="ECO:0007669"/>
    <property type="project" value="TreeGrafter"/>
</dbReference>
<feature type="domain" description="Cadherin" evidence="23">
    <location>
        <begin position="2647"/>
        <end position="2751"/>
    </location>
</feature>
<dbReference type="InterPro" id="IPR000742">
    <property type="entry name" value="EGF"/>
</dbReference>
<evidence type="ECO:0000313" key="25">
    <source>
        <dbReference type="Proteomes" id="UP000694389"/>
    </source>
</evidence>
<evidence type="ECO:0000256" key="4">
    <source>
        <dbReference type="ARBA" id="ARBA00022729"/>
    </source>
</evidence>
<dbReference type="FunFam" id="2.60.40.60:FF:000154">
    <property type="entry name" value="FAT atypical cadherin 4"/>
    <property type="match status" value="1"/>
</dbReference>
<evidence type="ECO:0000259" key="21">
    <source>
        <dbReference type="PROSITE" id="PS50025"/>
    </source>
</evidence>
<dbReference type="SMART" id="SM00282">
    <property type="entry name" value="LamG"/>
    <property type="match status" value="2"/>
</dbReference>
<evidence type="ECO:0000256" key="5">
    <source>
        <dbReference type="ARBA" id="ARBA00022737"/>
    </source>
</evidence>
<feature type="signal peptide" evidence="20">
    <location>
        <begin position="1"/>
        <end position="27"/>
    </location>
</feature>
<feature type="domain" description="EGF-like" evidence="22">
    <location>
        <begin position="3359"/>
        <end position="3417"/>
    </location>
</feature>
<dbReference type="GO" id="GO:0051239">
    <property type="term" value="P:regulation of multicellular organismal process"/>
    <property type="evidence" value="ECO:0007669"/>
    <property type="project" value="UniProtKB-ARBA"/>
</dbReference>
<dbReference type="FunFam" id="2.10.25.10:FF:000335">
    <property type="entry name" value="protocadherin Fat 4 isoform X2"/>
    <property type="match status" value="1"/>
</dbReference>
<dbReference type="GO" id="GO:0007423">
    <property type="term" value="P:sensory organ development"/>
    <property type="evidence" value="ECO:0007669"/>
    <property type="project" value="UniProtKB-ARBA"/>
</dbReference>
<comment type="subunit">
    <text evidence="12">Heterophilic interaction with DCHS1; this interaction affects their respective protein levels. Interacts (via cytoplasmic domain) with MPDZ. Forms a complex with PALS1 and MPDZ.</text>
</comment>
<dbReference type="InterPro" id="IPR018097">
    <property type="entry name" value="EGF_Ca-bd_CS"/>
</dbReference>
<feature type="region of interest" description="Disordered" evidence="18">
    <location>
        <begin position="4364"/>
        <end position="4478"/>
    </location>
</feature>
<feature type="region of interest" description="Disordered" evidence="18">
    <location>
        <begin position="4253"/>
        <end position="4282"/>
    </location>
</feature>
<dbReference type="FunFam" id="2.60.40.60:FF:000106">
    <property type="entry name" value="FAT atypical cadherin 4"/>
    <property type="match status" value="2"/>
</dbReference>
<dbReference type="PANTHER" id="PTHR24025">
    <property type="entry name" value="DESMOGLEIN FAMILY MEMBER"/>
    <property type="match status" value="1"/>
</dbReference>
<dbReference type="GO" id="GO:0001736">
    <property type="term" value="P:establishment of planar polarity"/>
    <property type="evidence" value="ECO:0007669"/>
    <property type="project" value="UniProtKB-ARBA"/>
</dbReference>
<feature type="compositionally biased region" description="Polar residues" evidence="18">
    <location>
        <begin position="4253"/>
        <end position="4267"/>
    </location>
</feature>
<evidence type="ECO:0000256" key="2">
    <source>
        <dbReference type="ARBA" id="ARBA00022536"/>
    </source>
</evidence>
<feature type="domain" description="Laminin G" evidence="21">
    <location>
        <begin position="3774"/>
        <end position="3954"/>
    </location>
</feature>
<dbReference type="InterPro" id="IPR002126">
    <property type="entry name" value="Cadherin-like_dom"/>
</dbReference>
<dbReference type="GO" id="GO:0030182">
    <property type="term" value="P:neuron differentiation"/>
    <property type="evidence" value="ECO:0007669"/>
    <property type="project" value="UniProtKB-ARBA"/>
</dbReference>
<keyword evidence="10 17" id="KW-1015">Disulfide bond</keyword>
<feature type="domain" description="Cadherin" evidence="23">
    <location>
        <begin position="1696"/>
        <end position="1799"/>
    </location>
</feature>
<dbReference type="FunFam" id="2.10.25.10:FF:000151">
    <property type="entry name" value="FAT atypical cadherin 4"/>
    <property type="match status" value="1"/>
</dbReference>
<dbReference type="Pfam" id="PF07645">
    <property type="entry name" value="EGF_CA"/>
    <property type="match status" value="1"/>
</dbReference>
<dbReference type="FunFam" id="2.60.40.60:FF:000037">
    <property type="entry name" value="FAT atypical cadherin 1"/>
    <property type="match status" value="1"/>
</dbReference>
<dbReference type="Pfam" id="PF12661">
    <property type="entry name" value="hEGF"/>
    <property type="match status" value="1"/>
</dbReference>
<feature type="domain" description="Cadherin" evidence="23">
    <location>
        <begin position="2024"/>
        <end position="2124"/>
    </location>
</feature>
<dbReference type="InterPro" id="IPR009030">
    <property type="entry name" value="Growth_fac_rcpt_cys_sf"/>
</dbReference>
<dbReference type="InterPro" id="IPR050971">
    <property type="entry name" value="Cadherin-domain_protein"/>
</dbReference>
<evidence type="ECO:0000256" key="9">
    <source>
        <dbReference type="ARBA" id="ARBA00023136"/>
    </source>
</evidence>
<dbReference type="FunFam" id="2.10.25.10:FF:000344">
    <property type="entry name" value="FAT atypical cadherin 4"/>
    <property type="match status" value="1"/>
</dbReference>
<dbReference type="FunFam" id="2.60.40.60:FF:000134">
    <property type="entry name" value="protocadherin Fat 4"/>
    <property type="match status" value="1"/>
</dbReference>
<dbReference type="GO" id="GO:0005509">
    <property type="term" value="F:calcium ion binding"/>
    <property type="evidence" value="ECO:0007669"/>
    <property type="project" value="UniProtKB-UniRule"/>
</dbReference>
<feature type="compositionally biased region" description="Basic residues" evidence="18">
    <location>
        <begin position="4103"/>
        <end position="4112"/>
    </location>
</feature>
<dbReference type="PRINTS" id="PR00205">
    <property type="entry name" value="CADHERIN"/>
</dbReference>
<evidence type="ECO:0000256" key="18">
    <source>
        <dbReference type="SAM" id="MobiDB-lite"/>
    </source>
</evidence>
<feature type="domain" description="Cadherin" evidence="23">
    <location>
        <begin position="1800"/>
        <end position="1904"/>
    </location>
</feature>
<dbReference type="PROSITE" id="PS00022">
    <property type="entry name" value="EGF_1"/>
    <property type="match status" value="7"/>
</dbReference>
<dbReference type="CDD" id="cd00053">
    <property type="entry name" value="EGF"/>
    <property type="match status" value="1"/>
</dbReference>
<dbReference type="InterPro" id="IPR001791">
    <property type="entry name" value="Laminin_G"/>
</dbReference>
<dbReference type="SUPFAM" id="SSF49899">
    <property type="entry name" value="Concanavalin A-like lectins/glucanases"/>
    <property type="match status" value="2"/>
</dbReference>
<keyword evidence="4 20" id="KW-0732">Signal</keyword>
<feature type="domain" description="Cadherin" evidence="23">
    <location>
        <begin position="2541"/>
        <end position="2646"/>
    </location>
</feature>
<dbReference type="Gene3D" id="2.60.40.60">
    <property type="entry name" value="Cadherins"/>
    <property type="match status" value="30"/>
</dbReference>
<dbReference type="FunFam" id="2.60.40.60:FF:000080">
    <property type="entry name" value="FAT atypical cadherin 1"/>
    <property type="match status" value="1"/>
</dbReference>
<feature type="domain" description="Cadherin" evidence="23">
    <location>
        <begin position="1384"/>
        <end position="1485"/>
    </location>
</feature>
<feature type="domain" description="Cadherin" evidence="23">
    <location>
        <begin position="3066"/>
        <end position="3173"/>
    </location>
</feature>
<dbReference type="FunFam" id="2.60.120.200:FF:000030">
    <property type="entry name" value="FAT atypical cadherin 4"/>
    <property type="match status" value="1"/>
</dbReference>
<name>A0A8C4END9_DICLA</name>
<feature type="domain" description="Cadherin" evidence="23">
    <location>
        <begin position="2856"/>
        <end position="2961"/>
    </location>
</feature>
<keyword evidence="3 19" id="KW-0812">Transmembrane</keyword>
<feature type="domain" description="Cadherin" evidence="23">
    <location>
        <begin position="1956"/>
        <end position="2023"/>
    </location>
</feature>
<comment type="subcellular location">
    <subcellularLocation>
        <location evidence="1">Membrane</location>
        <topology evidence="1">Single-pass membrane protein</topology>
    </subcellularLocation>
</comment>
<dbReference type="InterPro" id="IPR013032">
    <property type="entry name" value="EGF-like_CS"/>
</dbReference>
<keyword evidence="8 19" id="KW-1133">Transmembrane helix</keyword>
<evidence type="ECO:0000313" key="24">
    <source>
        <dbReference type="Ensembl" id="ENSDLAP00005021859.2"/>
    </source>
</evidence>
<feature type="domain" description="Cadherin" evidence="23">
    <location>
        <begin position="121"/>
        <end position="235"/>
    </location>
</feature>
<keyword evidence="9 19" id="KW-0472">Membrane</keyword>
<dbReference type="Pfam" id="PF00028">
    <property type="entry name" value="Cadherin"/>
    <property type="match status" value="29"/>
</dbReference>
<feature type="domain" description="Cadherin" evidence="23">
    <location>
        <begin position="2430"/>
        <end position="2540"/>
    </location>
</feature>
<dbReference type="FunFam" id="2.60.40.60:FF:000020">
    <property type="entry name" value="Dachsous cadherin-related 1b"/>
    <property type="match status" value="1"/>
</dbReference>
<dbReference type="InterPro" id="IPR049883">
    <property type="entry name" value="NOTCH1_EGF-like"/>
</dbReference>
<keyword evidence="7" id="KW-0130">Cell adhesion</keyword>
<feature type="domain" description="Cadherin" evidence="23">
    <location>
        <begin position="338"/>
        <end position="433"/>
    </location>
</feature>
<protein>
    <recommendedName>
        <fullName evidence="13">Protocadherin Fat 4</fullName>
    </recommendedName>
    <alternativeName>
        <fullName evidence="15">FAT tumor suppressor homolog 4</fullName>
    </alternativeName>
    <alternativeName>
        <fullName evidence="14">Fat-like cadherin protein FAT-J</fullName>
    </alternativeName>
</protein>
<feature type="domain" description="Cadherin" evidence="23">
    <location>
        <begin position="28"/>
        <end position="120"/>
    </location>
</feature>
<feature type="domain" description="Cadherin" evidence="23">
    <location>
        <begin position="539"/>
        <end position="646"/>
    </location>
</feature>
<feature type="domain" description="Cadherin" evidence="23">
    <location>
        <begin position="953"/>
        <end position="1056"/>
    </location>
</feature>
<feature type="domain" description="Cadherin" evidence="23">
    <location>
        <begin position="1586"/>
        <end position="1696"/>
    </location>
</feature>
<dbReference type="CDD" id="cd11304">
    <property type="entry name" value="Cadherin_repeat"/>
    <property type="match status" value="28"/>
</dbReference>
<dbReference type="PROSITE" id="PS00010">
    <property type="entry name" value="ASX_HYDROXYL"/>
    <property type="match status" value="3"/>
</dbReference>
<dbReference type="FunFam" id="2.60.40.60:FF:000108">
    <property type="entry name" value="FAT atypical cadherin 4"/>
    <property type="match status" value="1"/>
</dbReference>
<evidence type="ECO:0000256" key="13">
    <source>
        <dbReference type="ARBA" id="ARBA00070347"/>
    </source>
</evidence>
<dbReference type="FunFam" id="2.10.25.10:FF:000066">
    <property type="entry name" value="FAT atypical cadherin 4"/>
    <property type="match status" value="1"/>
</dbReference>
<feature type="domain" description="Laminin G" evidence="21">
    <location>
        <begin position="3532"/>
        <end position="3716"/>
    </location>
</feature>
<dbReference type="SUPFAM" id="SSF57184">
    <property type="entry name" value="Growth factor receptor domain"/>
    <property type="match status" value="1"/>
</dbReference>
<dbReference type="FunFam" id="2.60.40.60:FF:000116">
    <property type="entry name" value="Dachsous cadherin-related 2"/>
    <property type="match status" value="1"/>
</dbReference>
<feature type="domain" description="Cadherin" evidence="23">
    <location>
        <begin position="647"/>
        <end position="750"/>
    </location>
</feature>
<dbReference type="FunFam" id="2.60.40.60:FF:000024">
    <property type="entry name" value="FAT atypical cadherin 3"/>
    <property type="match status" value="4"/>
</dbReference>
<evidence type="ECO:0000256" key="1">
    <source>
        <dbReference type="ARBA" id="ARBA00004167"/>
    </source>
</evidence>
<feature type="transmembrane region" description="Helical" evidence="19">
    <location>
        <begin position="4056"/>
        <end position="4082"/>
    </location>
</feature>
<dbReference type="GO" id="GO:0007163">
    <property type="term" value="P:establishment or maintenance of cell polarity"/>
    <property type="evidence" value="ECO:0007669"/>
    <property type="project" value="UniProtKB-ARBA"/>
</dbReference>
<feature type="disulfide bond" evidence="17">
    <location>
        <begin position="3521"/>
        <end position="3530"/>
    </location>
</feature>
<dbReference type="PROSITE" id="PS50268">
    <property type="entry name" value="CADHERIN_2"/>
    <property type="match status" value="30"/>
</dbReference>
<feature type="disulfide bond" evidence="17">
    <location>
        <begin position="3445"/>
        <end position="3454"/>
    </location>
</feature>
<dbReference type="GO" id="GO:0007157">
    <property type="term" value="P:heterophilic cell-cell adhesion via plasma membrane cell adhesion molecules"/>
    <property type="evidence" value="ECO:0007669"/>
    <property type="project" value="UniProtKB-ARBA"/>
</dbReference>
<evidence type="ECO:0000256" key="15">
    <source>
        <dbReference type="ARBA" id="ARBA00081404"/>
    </source>
</evidence>
<dbReference type="InterPro" id="IPR020894">
    <property type="entry name" value="Cadherin_CS"/>
</dbReference>
<keyword evidence="11" id="KW-0325">Glycoprotein</keyword>
<feature type="region of interest" description="Disordered" evidence="18">
    <location>
        <begin position="4319"/>
        <end position="4342"/>
    </location>
</feature>
<feature type="compositionally biased region" description="Basic and acidic residues" evidence="18">
    <location>
        <begin position="4379"/>
        <end position="4391"/>
    </location>
</feature>
<dbReference type="PANTHER" id="PTHR24025:SF31">
    <property type="entry name" value="NEURAL-CADHERIN"/>
    <property type="match status" value="1"/>
</dbReference>
<dbReference type="FunFam" id="2.60.40.60:FF:000180">
    <property type="entry name" value="FAT atypical cadherin 4"/>
    <property type="match status" value="1"/>
</dbReference>
<dbReference type="Pfam" id="PF02210">
    <property type="entry name" value="Laminin_G_2"/>
    <property type="match status" value="2"/>
</dbReference>
<feature type="domain" description="Cadherin" evidence="23">
    <location>
        <begin position="850"/>
        <end position="952"/>
    </location>
</feature>
<feature type="disulfide bond" evidence="17">
    <location>
        <begin position="4009"/>
        <end position="4018"/>
    </location>
</feature>
<evidence type="ECO:0000256" key="7">
    <source>
        <dbReference type="ARBA" id="ARBA00022889"/>
    </source>
</evidence>
<keyword evidence="6 16" id="KW-0106">Calcium</keyword>
<evidence type="ECO:0000256" key="19">
    <source>
        <dbReference type="SAM" id="Phobius"/>
    </source>
</evidence>
<dbReference type="FunFam" id="2.60.40.60:FF:000138">
    <property type="entry name" value="FAT atypical cadherin 4"/>
    <property type="match status" value="1"/>
</dbReference>
<feature type="disulfide bond" evidence="17">
    <location>
        <begin position="3483"/>
        <end position="3492"/>
    </location>
</feature>
<feature type="domain" description="EGF-like" evidence="22">
    <location>
        <begin position="3457"/>
        <end position="3493"/>
    </location>
</feature>
<dbReference type="Gene3D" id="2.60.120.200">
    <property type="match status" value="2"/>
</dbReference>
<dbReference type="FunFam" id="2.60.40.60:FF:000275">
    <property type="entry name" value="Si:dkey-30k22.7"/>
    <property type="match status" value="1"/>
</dbReference>
<dbReference type="SUPFAM" id="SSF49313">
    <property type="entry name" value="Cadherin-like"/>
    <property type="match status" value="30"/>
</dbReference>
<dbReference type="InterPro" id="IPR001881">
    <property type="entry name" value="EGF-like_Ca-bd_dom"/>
</dbReference>
<feature type="domain" description="EGF-like" evidence="22">
    <location>
        <begin position="3495"/>
        <end position="3531"/>
    </location>
</feature>
<dbReference type="InterPro" id="IPR000152">
    <property type="entry name" value="EGF-type_Asp/Asn_hydroxyl_site"/>
</dbReference>
<dbReference type="SMART" id="SM00179">
    <property type="entry name" value="EGF_CA"/>
    <property type="match status" value="5"/>
</dbReference>
<dbReference type="FunFam" id="2.60.40.60:FF:000135">
    <property type="entry name" value="cadherin-23 isoform X1"/>
    <property type="match status" value="2"/>
</dbReference>
<reference evidence="24" key="2">
    <citation type="submission" date="2025-09" db="UniProtKB">
        <authorList>
            <consortium name="Ensembl"/>
        </authorList>
    </citation>
    <scope>IDENTIFICATION</scope>
</reference>
<dbReference type="GeneTree" id="ENSGT00940000155719"/>
<dbReference type="Ensembl" id="ENSDLAT00005023408.2">
    <property type="protein sequence ID" value="ENSDLAP00005021859.2"/>
    <property type="gene ID" value="ENSDLAG00005009989.2"/>
</dbReference>
<dbReference type="GO" id="GO:0003007">
    <property type="term" value="P:heart morphogenesis"/>
    <property type="evidence" value="ECO:0007669"/>
    <property type="project" value="UniProtKB-ARBA"/>
</dbReference>
<evidence type="ECO:0000256" key="14">
    <source>
        <dbReference type="ARBA" id="ARBA00076313"/>
    </source>
</evidence>
<evidence type="ECO:0000259" key="23">
    <source>
        <dbReference type="PROSITE" id="PS50268"/>
    </source>
</evidence>
<dbReference type="FunFam" id="2.60.40.60:FF:000029">
    <property type="entry name" value="Cadherin EGF LAG seven-pass G-type receptor 3"/>
    <property type="match status" value="1"/>
</dbReference>
<dbReference type="PROSITE" id="PS50025">
    <property type="entry name" value="LAM_G_DOMAIN"/>
    <property type="match status" value="2"/>
</dbReference>
<dbReference type="GO" id="GO:0005886">
    <property type="term" value="C:plasma membrane"/>
    <property type="evidence" value="ECO:0007669"/>
    <property type="project" value="InterPro"/>
</dbReference>
<dbReference type="Gene3D" id="2.10.25.10">
    <property type="entry name" value="Laminin"/>
    <property type="match status" value="6"/>
</dbReference>
<evidence type="ECO:0000256" key="8">
    <source>
        <dbReference type="ARBA" id="ARBA00022989"/>
    </source>
</evidence>
<feature type="domain" description="Cadherin" evidence="23">
    <location>
        <begin position="1057"/>
        <end position="1166"/>
    </location>
</feature>
<feature type="chain" id="PRO_5035826173" description="Protocadherin Fat 4" evidence="20">
    <location>
        <begin position="28"/>
        <end position="4551"/>
    </location>
</feature>
<dbReference type="CDD" id="cd00110">
    <property type="entry name" value="LamG"/>
    <property type="match status" value="2"/>
</dbReference>
<evidence type="ECO:0000256" key="10">
    <source>
        <dbReference type="ARBA" id="ARBA00023157"/>
    </source>
</evidence>
<dbReference type="FunFam" id="2.10.25.10:FF:000168">
    <property type="entry name" value="FAT atypical cadherin 4"/>
    <property type="match status" value="1"/>
</dbReference>
<reference evidence="24" key="1">
    <citation type="submission" date="2025-08" db="UniProtKB">
        <authorList>
            <consortium name="Ensembl"/>
        </authorList>
    </citation>
    <scope>IDENTIFICATION</scope>
</reference>
<evidence type="ECO:0000256" key="20">
    <source>
        <dbReference type="SAM" id="SignalP"/>
    </source>
</evidence>
<dbReference type="PROSITE" id="PS50026">
    <property type="entry name" value="EGF_3"/>
    <property type="match status" value="6"/>
</dbReference>
<feature type="domain" description="Cadherin" evidence="23">
    <location>
        <begin position="236"/>
        <end position="337"/>
    </location>
</feature>
<feature type="domain" description="Cadherin" evidence="23">
    <location>
        <begin position="2962"/>
        <end position="3067"/>
    </location>
</feature>
<evidence type="ECO:0000256" key="16">
    <source>
        <dbReference type="PROSITE-ProRule" id="PRU00043"/>
    </source>
</evidence>
<feature type="domain" description="EGF-like" evidence="22">
    <location>
        <begin position="3719"/>
        <end position="3755"/>
    </location>
</feature>
<keyword evidence="25" id="KW-1185">Reference proteome</keyword>
<proteinExistence type="predicted"/>
<dbReference type="SMART" id="SM00181">
    <property type="entry name" value="EGF"/>
    <property type="match status" value="6"/>
</dbReference>
<feature type="domain" description="Cadherin" evidence="23">
    <location>
        <begin position="751"/>
        <end position="849"/>
    </location>
</feature>
<feature type="domain" description="Cadherin" evidence="23">
    <location>
        <begin position="2330"/>
        <end position="2429"/>
    </location>
</feature>
<dbReference type="Pfam" id="PF00008">
    <property type="entry name" value="EGF"/>
    <property type="match status" value="2"/>
</dbReference>
<evidence type="ECO:0000256" key="3">
    <source>
        <dbReference type="ARBA" id="ARBA00022692"/>
    </source>
</evidence>
<dbReference type="FunFam" id="2.60.40.60:FF:000039">
    <property type="entry name" value="FAT atypical cadherin 3"/>
    <property type="match status" value="1"/>
</dbReference>
<dbReference type="FunFam" id="2.60.120.200:FF:000340">
    <property type="entry name" value="Si:dkey-1m11.6"/>
    <property type="match status" value="1"/>
</dbReference>
<dbReference type="GO" id="GO:0007156">
    <property type="term" value="P:homophilic cell adhesion via plasma membrane adhesion molecules"/>
    <property type="evidence" value="ECO:0007669"/>
    <property type="project" value="InterPro"/>
</dbReference>
<feature type="domain" description="Cadherin" evidence="23">
    <location>
        <begin position="2125"/>
        <end position="2226"/>
    </location>
</feature>
<dbReference type="GO" id="GO:0050793">
    <property type="term" value="P:regulation of developmental process"/>
    <property type="evidence" value="ECO:0007669"/>
    <property type="project" value="UniProtKB-ARBA"/>
</dbReference>
<dbReference type="SMART" id="SM00112">
    <property type="entry name" value="CA"/>
    <property type="match status" value="30"/>
</dbReference>
<feature type="region of interest" description="Disordered" evidence="18">
    <location>
        <begin position="4090"/>
        <end position="4147"/>
    </location>
</feature>
<dbReference type="FunFam" id="2.60.40.60:FF:000110">
    <property type="entry name" value="FAT atypical cadherin 4"/>
    <property type="match status" value="1"/>
</dbReference>
<dbReference type="SUPFAM" id="SSF57196">
    <property type="entry name" value="EGF/Laminin"/>
    <property type="match status" value="1"/>
</dbReference>
<sequence>MALTGRGLGRFHLILLMLWTLSQYSASSQVRQEFQVLEEQPIGTYVGTIETKPSFTYRFSENHKLFAINGTTGVIYTSSVIDRELLQSDVINVVVLSSQPTYPTEVRIVVLDINDNSPVFPDASIVVSFKEDASSGRQVILDTATDSDIGSNGVDHTTYRIVRGNDQRKFRLDITVNPSGEGAFLHLVSTGGLDREVTPFYQLLIEVEDKGDPKKFGYMQVNVTIQDINDNPPIFDQDQYQTSVFEDAAVGSSILQITASDQDEGANAEIRYFLDEGTPFQIDPKAGTIIIKEGLDYESKKEYSLTIHAVDNGVPSLSGRTEATIKLLDVNDNDPVIGTVVALLTVSDSDSPTANGNISVSILGGNEQRHFEVQTSPVPNLSLIKVASVLDRERISSYNLTVSVSDNGKPIARSSFASLVIFVNDINDHPPIFQETLYRVDISEDIPKGSYIKGVSATDGDSGQNANLRYSLVSGNALGWFSISENSGLVTSAALLDREIASEIVLNISAKDQGLQPKISYTKLIVNITDVNDQVPTFTQSTFHVSLVEHAPAGTELVVLSASDDDLGVNGTIRFSFDAETPASVQELFRLDAVSGRLSTAVELDREDQASYLLHIQAADAGSPPLHSVGKVNITLRDINDNRPVFYPVQYFANVKENEPSGSYVTTVSATDPDLGRNGTVKYIITAGDASKFRINSNTGKITTLVPLDREEKTAYQLQVTAADGSGLRSHTQAIVTVTVIDTQDNPPVFTQKVYSFVMFENVGIGTAIGTVSATTVDLNTNISYLITSGDQRGLFAVNSAGQITASSQIDREEQGFYQLKVVARAGEITGEAYVNITVKDLNDNAPHFIHAVEHVSAVENWSTGHVIFQARASDPDEATNGMVVYSLKQNPKGLFHIHEKHGLITLTGPLEVTTSSYEVEVIASDMGVPKHTSSLILIVSVYDVNDNSPVFDQLSYEVIILESEPVNSRFFKVEATDKDSGLNGEIMYDIAGGNTGDVFGIFPDGQLYIKAELDREIQDRYNLVVVAKDRAVEPLSAAVNVSVILDDVNDNRPLFNSTNYVFHFEEEQKRGSLVGRVFAEDKDFGPNSEVRYTFETPQPNFELNAITGELTSTLQFDRESLMRQRGAAVFSFVVVSSDQGLPKPLRDQAKVQVYIQDINDNPPKFTKDIYQASISESAQNMTQLLRVSASDVDENKNGLVHYHIPEGNEEGQFTIDSSSGQVTLVGKLDYESTSSYSLKIIAVDAGTVPLSSSCMLSISILDENDNSPSFPKSSLSVDVQENMRIGELVASVTATDADSGQNADIMYSITATNNHGTFSISPNTGSIFLVKKLDYETQSFYKLNITAKDNGRPPRSSSIPVVIHVRDFNDNPPIFTPGDIFKSIPENLPISASVMTITAHDTDADINGQLEYSIVQQIPRGSHFSIDPSTGLIYTSKEVDREFSNLFELTIKATDQAVPVEFRRFALKNVTIWVTDQNDNIPTFVSQNALVAEPNIVIGSILTTVVAFDPDEGANGEVEYELVEGDANTFIMDRYSGDIRLASQLVPSRLMYTLTVSATDHGTDRKTSRTELTIILQGMDGPVFSQPKYITILKEGQPAGTNVISLDASSPRGSATKVEYFIVAVRSGGKAVGRLFTIGRHTGVIQTAAELDREQGSDLYLVDVYAIETDASQPRTQRAEVSVILLDVNDCSPTFTSQKMTYIQENTPVDTVVFTAKATDADSGPNSYIEYSLRGPFGNKFSIGTIDGDVRLVGELDREELSNYTLTVVATDKGEPPMSSTMDVTMMVLDVNDNTPSFSQNIYDIEIEENTLTGTDVIQVFASDADEGTNGQIRFSISGGNTNSDFRIDLVTGVISVAKQLDREARSSYSLVVQAADRGSSPRVDRATVNIVLLDVNDCSPVFELSPYTVNVQENLESLPKNILQVSMFIYVCAVKITITKLPLKLVLLCVSHSYSLTGGHGQFSINPATGQIITSSLLDREDRANYQLLVVATDGGQPQGLSSSATVSVTVADINDNPPRFHHHPYVTHIPASTAAGSLVFAVTVTDEDSGSNAQLHYSLIGRNSEKFKIDPVRGAITANEKLTGSSEVTLTVRVKDGGANPKTDTTTVTVRFVTGGNFPVIKLKQHAFTFPESQPTNHVVTTVTGSSMRGGPLSYYIASGNLDYAFHIDQLSGELSIRHQLDYEHIQKYVLWIEARDQGFPPYSSYEKVEITVLDVNDNHPVFDKDPFHAEILENLSPQRVLMVSAIDLDSGPNGQLEYAIIDGNKENSFSINRANGEIRTTRPLDREKVAQYTLKVKATDRGLPAKNTAVKVLINVLDVNDNAPRFSKIFSATVAENAPVGYTVTRVTTTDEDAGSNAISRYSITDTSLPFSINPNTGDITISRPLNREDTDHYIVKVSAHDSGWTVSTDVTIFITDINDNAPRFSRPSYYLDYPELTEVGSLVTQVSATDPDEGFNGKIFYFIRSQSEYFRINASSGEIFVKQQLKYQNSTGASSININRHSFIVTASDRAVKPLMSETTVIVNIVDSNDNPPKFDSPSYFTPVTKSVKVGTRLIRVVAHDKKDFGLNSEIEYLITGGNSSSKFKLDKTNGWITVASSLTSDMNKVFLIDTTASDRGNPPLSSRTSVRIAVTEENHHTPEFSQSQITATVPESLAVGTAIRTLSARDKDKEMNGLIAYNITSGNDKGLFSLNSKTGVLALAQPLDFEEKQQHELRVAATDGGWIAKTSYVTVTIHVTDVNDNPPVFDPDEYFPVVQENVPSGTTVVKMNGTDRDSGANAVMAYVIQSSDSDLFVIDPNTGTITTQGFLDYEAKQVYHLTVKAFNVPDEERCSFANVNIQLKGANEYVPRFVSKQYYFEISEAAPKGTVVGEVFASDRDQGDDGVVYYLIFGKSRKKGFGINKKTGQIYVTGTLDREKEEKISLKVLAKNAGSIRGADIDEVFVNITILDANDPPVFTQELYDVQVSEGLSPGGLVTFVSAEDSDSVPSWSRFSYSIAPEFDKNVFTINPKTGQVSVAAELDRETTPVYNLTVLAVDTGTPPATGSATVIVNLEDINDNGPTLTTVYAEVMENQRAGTAVTTLTASDPDLPPNQGPFLFSLLSSGSANSYFSLMPGGVLTTSREIDREQISDFYLSVVIRDSGVPQMSSTGTIHIKINDQNDNPSEPRSMEIFVHYFGNMFPGGSLGDVKPQDPDIQDRFHCSLIPPSSGLFNIPTGTCNLNSKARSTDGTFEITIRSSDGVHGAVSNTARVLFMGFTNATVDNSILIRLQSQGVKSFLTNHYLSFLRIANSQLAGLGTGVLLYGAFELNNQTFLMAAVKRGHGQYVNPSGVATFFQSIKDILYRQSGVQIDAVDHDPCTRNPCQNGGSCKRRLSVGPDMKTEESVPVILVSNHPLQPYACSCRPGYTGALCETDIDECQPSPCHNGGTCHNLVGGFSCTCPEGFTGMACERDVNECLSNPCKNGALCQNFPGGFNCLCKSGFAGKTCDSIINHCECNPCFNGGSCQNRVDGYYCHCPFGVFGKHCELNSYGFEELSYMEFPSLDPNNNYIYIKFATLKSNALLMYNHDNQTGDKAEFLALEVFEGRMRFSFNLGSGTYKLMTMIKVSDGQFHTVIARRAGMAASLTVDLCGEDQEPGYCAVSNVAVHTDWILDVQPNRLSVGGVRSIEPVLHRRGQVATHDFVGCIMEFAVNGRPLEPSQALASRGILDRCPRLEGACTASPCRHGGTCLDHWSWQQCQCVDGFTGKFCEKYITADTALSLDGTGRLDYSLKQGPKRDVLLRQSLQGVTSDPAGPSSLEVKFRTRSKSGTLLHVQESSNYTTVKLRNGNIHYISDAGVVGKVERTVGDAVLSDGQWHTLQLVKNGSATVLQVDGAHHRVIQHATQDFGGLSVVTFSLGGIPPGPAQQKTAAGFDGCLAYVKYNGENLPFIGEHSLVTLTKTSSSVKIGCRGPNLCESSPCWDGLMCVNQWYTYQCVPPGDCASNPCQNHGSCVPDAHSGFTCVCSEFYTGKTCETLVACLGVQCPEGTVCKSANNGAFVCSPSPTAETMVLPIWAVPAIVGSCATVLALVVLSLILCNHCKDRNKTKVPKEPKEKKPKEKKKKKKKKGSENVAFDDPDNIPPYGDDMTVRKQPEGNPKPDIIERENPYLIYDETDIPHNNETVPSAPCAPCNGPEADIEHYDIDNASSIAPSDADIIQHYKQFRSHTPKFSIQRHSPLGFARQSPLPLGATSYTYQPQYTQALRSTPLSHSHSACPTPNPLSRHSPAPFTKPTSFYRNTPTRELNLARREGSPLDLHNDMCQPPMFNYATRLGRRSKSPQTMASHGHTSRPGSRLKQPIEQIPLETGPPVGLSIEEVERLNTPRPRNPSICSADHGRSSSEEDCRRPLSRVRNPADGIPAPESSSESDSHDSFTCSEMEYDREKPVSYSSRVPKLSQVNESDADDEDYGGRLKQRRYSSRRAEGGPGISQMPPTDQHYTLPHKLGQQAGGFNWDNLLNWGPGFGHYVDVFKDLALLPENAAAKDIEMNSGDGSVTILNEGEAEQYV</sequence>
<dbReference type="FunFam" id="2.60.40.60:FF:000081">
    <property type="entry name" value="protocadherin Fat 4"/>
    <property type="match status" value="1"/>
</dbReference>
<dbReference type="InterPro" id="IPR013320">
    <property type="entry name" value="ConA-like_dom_sf"/>
</dbReference>
<dbReference type="FunFam" id="2.60.40.60:FF:000144">
    <property type="entry name" value="FAT atypical cadherin 4"/>
    <property type="match status" value="1"/>
</dbReference>
<evidence type="ECO:0000259" key="22">
    <source>
        <dbReference type="PROSITE" id="PS50026"/>
    </source>
</evidence>
<evidence type="ECO:0000256" key="6">
    <source>
        <dbReference type="ARBA" id="ARBA00022837"/>
    </source>
</evidence>
<accession>A0A8C4END9</accession>
<feature type="domain" description="Cadherin" evidence="23">
    <location>
        <begin position="2227"/>
        <end position="2330"/>
    </location>
</feature>
<feature type="domain" description="EGF-like" evidence="22">
    <location>
        <begin position="3419"/>
        <end position="3455"/>
    </location>
</feature>
<dbReference type="GO" id="GO:0120036">
    <property type="term" value="P:plasma membrane bounded cell projection organization"/>
    <property type="evidence" value="ECO:0007669"/>
    <property type="project" value="UniProtKB-ARBA"/>
</dbReference>
<feature type="domain" description="Cadherin" evidence="23">
    <location>
        <begin position="2752"/>
        <end position="2855"/>
    </location>
</feature>
<comment type="caution">
    <text evidence="17">Lacks conserved residue(s) required for the propagation of feature annotation.</text>
</comment>
<feature type="domain" description="Cadherin" evidence="23">
    <location>
        <begin position="434"/>
        <end position="538"/>
    </location>
</feature>
<feature type="disulfide bond" evidence="17">
    <location>
        <begin position="3407"/>
        <end position="3416"/>
    </location>
</feature>
<organism evidence="24 25">
    <name type="scientific">Dicentrarchus labrax</name>
    <name type="common">European seabass</name>
    <name type="synonym">Morone labrax</name>
    <dbReference type="NCBI Taxonomy" id="13489"/>
    <lineage>
        <taxon>Eukaryota</taxon>
        <taxon>Metazoa</taxon>
        <taxon>Chordata</taxon>
        <taxon>Craniata</taxon>
        <taxon>Vertebrata</taxon>
        <taxon>Euteleostomi</taxon>
        <taxon>Actinopterygii</taxon>
        <taxon>Neopterygii</taxon>
        <taxon>Teleostei</taxon>
        <taxon>Neoteleostei</taxon>
        <taxon>Acanthomorphata</taxon>
        <taxon>Eupercaria</taxon>
        <taxon>Moronidae</taxon>
        <taxon>Dicentrarchus</taxon>
    </lineage>
</organism>
<dbReference type="Proteomes" id="UP000694389">
    <property type="component" value="Unassembled WGS sequence"/>
</dbReference>
<evidence type="ECO:0000256" key="17">
    <source>
        <dbReference type="PROSITE-ProRule" id="PRU00076"/>
    </source>
</evidence>
<dbReference type="FunFam" id="2.60.40.60:FF:000143">
    <property type="entry name" value="FAT atypical cadherin 4"/>
    <property type="match status" value="1"/>
</dbReference>
<dbReference type="FunFam" id="2.60.40.60:FF:000131">
    <property type="entry name" value="FAT atypical cadherin 4"/>
    <property type="match status" value="1"/>
</dbReference>